<evidence type="ECO:0000256" key="1">
    <source>
        <dbReference type="SAM" id="MobiDB-lite"/>
    </source>
</evidence>
<dbReference type="Gene3D" id="1.20.1050.60">
    <property type="entry name" value="alpha-1,2-mannosidase"/>
    <property type="match status" value="1"/>
</dbReference>
<accession>A0ABT1PUU7</accession>
<dbReference type="Gene3D" id="3.30.2080.10">
    <property type="entry name" value="GH92 mannosidase domain"/>
    <property type="match status" value="1"/>
</dbReference>
<dbReference type="PANTHER" id="PTHR12143:SF39">
    <property type="entry name" value="SECRETED PROTEIN"/>
    <property type="match status" value="1"/>
</dbReference>
<dbReference type="InterPro" id="IPR008928">
    <property type="entry name" value="6-hairpin_glycosidase_sf"/>
</dbReference>
<dbReference type="Gene3D" id="2.70.98.10">
    <property type="match status" value="1"/>
</dbReference>
<organism evidence="4 5">
    <name type="scientific">Streptomyces humicola</name>
    <dbReference type="NCBI Taxonomy" id="2953240"/>
    <lineage>
        <taxon>Bacteria</taxon>
        <taxon>Bacillati</taxon>
        <taxon>Actinomycetota</taxon>
        <taxon>Actinomycetes</taxon>
        <taxon>Kitasatosporales</taxon>
        <taxon>Streptomycetaceae</taxon>
        <taxon>Streptomyces</taxon>
    </lineage>
</organism>
<reference evidence="4" key="1">
    <citation type="submission" date="2022-06" db="EMBL/GenBank/DDBJ databases">
        <title>Draft genome sequence of Streptomyces sp. RB6PN25 isolated from peat swamp forest in Thailand.</title>
        <authorList>
            <person name="Duangmal K."/>
            <person name="Klaysubun C."/>
        </authorList>
    </citation>
    <scope>NUCLEOTIDE SEQUENCE</scope>
    <source>
        <strain evidence="4">RB6PN25</strain>
    </source>
</reference>
<feature type="domain" description="Glycosyl hydrolase family 92" evidence="2">
    <location>
        <begin position="257"/>
        <end position="744"/>
    </location>
</feature>
<name>A0ABT1PUU7_9ACTN</name>
<gene>
    <name evidence="4" type="ORF">NGB36_12780</name>
</gene>
<dbReference type="Pfam" id="PF17678">
    <property type="entry name" value="Glyco_hydro_92N"/>
    <property type="match status" value="1"/>
</dbReference>
<dbReference type="InterPro" id="IPR005887">
    <property type="entry name" value="GH92_a_mannosidase_put"/>
</dbReference>
<evidence type="ECO:0000259" key="3">
    <source>
        <dbReference type="Pfam" id="PF17678"/>
    </source>
</evidence>
<feature type="domain" description="Glycosyl hydrolase family 92 N-terminal" evidence="3">
    <location>
        <begin position="26"/>
        <end position="251"/>
    </location>
</feature>
<dbReference type="Pfam" id="PF07971">
    <property type="entry name" value="Glyco_hydro_92"/>
    <property type="match status" value="1"/>
</dbReference>
<dbReference type="InterPro" id="IPR014718">
    <property type="entry name" value="GH-type_carb-bd"/>
</dbReference>
<dbReference type="Gene3D" id="1.20.1610.10">
    <property type="entry name" value="alpha-1,2-mannosidases domains"/>
    <property type="match status" value="1"/>
</dbReference>
<dbReference type="SUPFAM" id="SSF48208">
    <property type="entry name" value="Six-hairpin glycosidases"/>
    <property type="match status" value="1"/>
</dbReference>
<dbReference type="InterPro" id="IPR012939">
    <property type="entry name" value="Glyco_hydro_92"/>
</dbReference>
<sequence length="765" mass="82024">MCGTVVLPGTAPAAEVDPTASHLTGLVDPFIGTQDQGNTFPGATVPFGMVQMSPDTGATSGYDYNQSSIRGFSAVHLSGVGCGAGGDLPVLPTTGAVDSTDNARYALAYSHSDEQASPGYYRVRLAGGITAELTATARTGWQRYTFPATRTANVMIDTGQALHTVVSSTVTVLDDQTVAASITGRGFCQDTRPYTVYTVTRFSRPFADHGTWSGDALADGSSRSSGGGLRGAYVRFDTRNDPVVTATTALSYVSVDGARRNLAAEGHGSFDSIRAAARQAWEQRLERVRVQGGTDGRLRAFYSALYRSLLAPNTGSDVDGSYTGYDDRVHRARGFTYFQNWSLWDTYRTQAQLLSLLAPAEMHDMALSLLHVNEDGGWLPKWGLATAETNTMTGDPVTPFLVNAYNQGLLSGHEEEAYQALRKNADGVPPAASPFEGRGGNPAYLRNGYVPLDASAPHKPGDFDYGHGPSVTLEYALADAALGTMARSLGHDSDADRYFARGREYRNVFDDNTGWFRARNAEGNFVGPSDPKDSSGFHEGTAWQYMWLVPQDMPGMMRLIGGKRAADDRLDSFFAYDRLVRDPAGTARSVWVNDPTSYYGEDTYNPENEPDIDAPYAYLSSGQPWKTNDVVHAALTLYTDRPDGTPGNDDLGTMASWAVLSSLGLYPVTPGAPVWGLTTPAFPRIDITLDPAYYPSGHLTITAPGTSDTRRYVQSVRVGGKGRSATYVTSADLRSAGTLGYTVGDRPSHWGTGPGDAPPAIDQGG</sequence>
<dbReference type="Proteomes" id="UP001057702">
    <property type="component" value="Unassembled WGS sequence"/>
</dbReference>
<dbReference type="PANTHER" id="PTHR12143">
    <property type="entry name" value="PEPTIDE N-GLYCANASE PNGASE -RELATED"/>
    <property type="match status" value="1"/>
</dbReference>
<evidence type="ECO:0000259" key="2">
    <source>
        <dbReference type="Pfam" id="PF07971"/>
    </source>
</evidence>
<dbReference type="GO" id="GO:0016798">
    <property type="term" value="F:hydrolase activity, acting on glycosyl bonds"/>
    <property type="evidence" value="ECO:0007669"/>
    <property type="project" value="UniProtKB-KW"/>
</dbReference>
<dbReference type="RefSeq" id="WP_255920361.1">
    <property type="nucleotide sequence ID" value="NZ_JANFNG010000008.1"/>
</dbReference>
<dbReference type="EMBL" id="JANFNG010000008">
    <property type="protein sequence ID" value="MCQ4081451.1"/>
    <property type="molecule type" value="Genomic_DNA"/>
</dbReference>
<feature type="region of interest" description="Disordered" evidence="1">
    <location>
        <begin position="744"/>
        <end position="765"/>
    </location>
</feature>
<keyword evidence="4" id="KW-0378">Hydrolase</keyword>
<evidence type="ECO:0000313" key="5">
    <source>
        <dbReference type="Proteomes" id="UP001057702"/>
    </source>
</evidence>
<dbReference type="NCBIfam" id="TIGR01180">
    <property type="entry name" value="aman2_put"/>
    <property type="match status" value="1"/>
</dbReference>
<dbReference type="InterPro" id="IPR050883">
    <property type="entry name" value="PNGase"/>
</dbReference>
<evidence type="ECO:0000313" key="4">
    <source>
        <dbReference type="EMBL" id="MCQ4081451.1"/>
    </source>
</evidence>
<protein>
    <submittedName>
        <fullName evidence="4">GH92 family glycosyl hydrolase</fullName>
        <ecNumber evidence="4">3.2.1.-</ecNumber>
    </submittedName>
</protein>
<dbReference type="InterPro" id="IPR041371">
    <property type="entry name" value="GH92_N"/>
</dbReference>
<dbReference type="EC" id="3.2.1.-" evidence="4"/>
<comment type="caution">
    <text evidence="4">The sequence shown here is derived from an EMBL/GenBank/DDBJ whole genome shotgun (WGS) entry which is preliminary data.</text>
</comment>
<keyword evidence="5" id="KW-1185">Reference proteome</keyword>
<keyword evidence="4" id="KW-0326">Glycosidase</keyword>
<proteinExistence type="predicted"/>